<protein>
    <submittedName>
        <fullName evidence="2">Glycosyl transferase family 2</fullName>
    </submittedName>
</protein>
<proteinExistence type="predicted"/>
<dbReference type="Proteomes" id="UP000178720">
    <property type="component" value="Unassembled WGS sequence"/>
</dbReference>
<dbReference type="CDD" id="cd00761">
    <property type="entry name" value="Glyco_tranf_GTA_type"/>
    <property type="match status" value="1"/>
</dbReference>
<feature type="non-terminal residue" evidence="2">
    <location>
        <position position="196"/>
    </location>
</feature>
<dbReference type="EMBL" id="MEWV01000004">
    <property type="protein sequence ID" value="OGC88976.1"/>
    <property type="molecule type" value="Genomic_DNA"/>
</dbReference>
<dbReference type="Pfam" id="PF00535">
    <property type="entry name" value="Glycos_transf_2"/>
    <property type="match status" value="1"/>
</dbReference>
<dbReference type="InterPro" id="IPR050834">
    <property type="entry name" value="Glycosyltransf_2"/>
</dbReference>
<dbReference type="PANTHER" id="PTHR43685">
    <property type="entry name" value="GLYCOSYLTRANSFERASE"/>
    <property type="match status" value="1"/>
</dbReference>
<accession>A0A1F4Y5C3</accession>
<organism evidence="2 3">
    <name type="scientific">Candidatus Adlerbacteria bacterium RIFCSPHIGHO2_02_FULL_54_18</name>
    <dbReference type="NCBI Taxonomy" id="1797241"/>
    <lineage>
        <taxon>Bacteria</taxon>
        <taxon>Candidatus Adleribacteriota</taxon>
    </lineage>
</organism>
<dbReference type="GO" id="GO:0016740">
    <property type="term" value="F:transferase activity"/>
    <property type="evidence" value="ECO:0007669"/>
    <property type="project" value="UniProtKB-KW"/>
</dbReference>
<keyword evidence="2" id="KW-0808">Transferase</keyword>
<evidence type="ECO:0000259" key="1">
    <source>
        <dbReference type="Pfam" id="PF00535"/>
    </source>
</evidence>
<dbReference type="InterPro" id="IPR029044">
    <property type="entry name" value="Nucleotide-diphossugar_trans"/>
</dbReference>
<evidence type="ECO:0000313" key="3">
    <source>
        <dbReference type="Proteomes" id="UP000178720"/>
    </source>
</evidence>
<comment type="caution">
    <text evidence="2">The sequence shown here is derived from an EMBL/GenBank/DDBJ whole genome shotgun (WGS) entry which is preliminary data.</text>
</comment>
<dbReference type="InterPro" id="IPR001173">
    <property type="entry name" value="Glyco_trans_2-like"/>
</dbReference>
<feature type="domain" description="Glycosyltransferase 2-like" evidence="1">
    <location>
        <begin position="4"/>
        <end position="167"/>
    </location>
</feature>
<evidence type="ECO:0000313" key="2">
    <source>
        <dbReference type="EMBL" id="OGC88976.1"/>
    </source>
</evidence>
<name>A0A1F4Y5C3_9BACT</name>
<gene>
    <name evidence="2" type="ORF">A3D70_00280</name>
</gene>
<dbReference type="PANTHER" id="PTHR43685:SF2">
    <property type="entry name" value="GLYCOSYLTRANSFERASE 2-LIKE DOMAIN-CONTAINING PROTEIN"/>
    <property type="match status" value="1"/>
</dbReference>
<dbReference type="SUPFAM" id="SSF53448">
    <property type="entry name" value="Nucleotide-diphospho-sugar transferases"/>
    <property type="match status" value="1"/>
</dbReference>
<sequence>MKISFVIPAYNEEQMIGKCLRSVFAEIKRTPGVQAEVVVVNNASTDRTREEVLMFPNTTVVEERLKGLVYARRAGFVATSGELVANIDADTIVPPGWLARVLGEFSKNSTLVALSGPYLYYDLPAWKRALVKVFYFVGWLIHLLNHYVLHKGAMLQGGNFVLKRSAWEKAGGFDTTISFYGEDTDVARRISEHGRV</sequence>
<reference evidence="2 3" key="1">
    <citation type="journal article" date="2016" name="Nat. Commun.">
        <title>Thousands of microbial genomes shed light on interconnected biogeochemical processes in an aquifer system.</title>
        <authorList>
            <person name="Anantharaman K."/>
            <person name="Brown C.T."/>
            <person name="Hug L.A."/>
            <person name="Sharon I."/>
            <person name="Castelle C.J."/>
            <person name="Probst A.J."/>
            <person name="Thomas B.C."/>
            <person name="Singh A."/>
            <person name="Wilkins M.J."/>
            <person name="Karaoz U."/>
            <person name="Brodie E.L."/>
            <person name="Williams K.H."/>
            <person name="Hubbard S.S."/>
            <person name="Banfield J.F."/>
        </authorList>
    </citation>
    <scope>NUCLEOTIDE SEQUENCE [LARGE SCALE GENOMIC DNA]</scope>
</reference>
<dbReference type="Gene3D" id="3.90.550.10">
    <property type="entry name" value="Spore Coat Polysaccharide Biosynthesis Protein SpsA, Chain A"/>
    <property type="match status" value="1"/>
</dbReference>
<dbReference type="AlphaFoldDB" id="A0A1F4Y5C3"/>